<feature type="repeat" description="TPR" evidence="3">
    <location>
        <begin position="417"/>
        <end position="450"/>
    </location>
</feature>
<evidence type="ECO:0000256" key="2">
    <source>
        <dbReference type="ARBA" id="ARBA00022803"/>
    </source>
</evidence>
<dbReference type="Gene3D" id="1.25.40.10">
    <property type="entry name" value="Tetratricopeptide repeat domain"/>
    <property type="match status" value="4"/>
</dbReference>
<dbReference type="Pfam" id="PF00515">
    <property type="entry name" value="TPR_1"/>
    <property type="match status" value="1"/>
</dbReference>
<evidence type="ECO:0000256" key="4">
    <source>
        <dbReference type="SAM" id="Coils"/>
    </source>
</evidence>
<dbReference type="SUPFAM" id="SSF48452">
    <property type="entry name" value="TPR-like"/>
    <property type="match status" value="1"/>
</dbReference>
<evidence type="ECO:0000256" key="3">
    <source>
        <dbReference type="PROSITE-ProRule" id="PRU00339"/>
    </source>
</evidence>
<dbReference type="AlphaFoldDB" id="A0A1E5NC04"/>
<dbReference type="Pfam" id="PF13174">
    <property type="entry name" value="TPR_6"/>
    <property type="match status" value="2"/>
</dbReference>
<keyword evidence="2 3" id="KW-0802">TPR repeat</keyword>
<organism evidence="5 6">
    <name type="scientific">Brachyspira hampsonii</name>
    <dbReference type="NCBI Taxonomy" id="1287055"/>
    <lineage>
        <taxon>Bacteria</taxon>
        <taxon>Pseudomonadati</taxon>
        <taxon>Spirochaetota</taxon>
        <taxon>Spirochaetia</taxon>
        <taxon>Brachyspirales</taxon>
        <taxon>Brachyspiraceae</taxon>
        <taxon>Brachyspira</taxon>
    </lineage>
</organism>
<feature type="repeat" description="TPR" evidence="3">
    <location>
        <begin position="709"/>
        <end position="742"/>
    </location>
</feature>
<dbReference type="PANTHER" id="PTHR44943">
    <property type="entry name" value="CELLULOSE SYNTHASE OPERON PROTEIN C"/>
    <property type="match status" value="1"/>
</dbReference>
<keyword evidence="1" id="KW-0677">Repeat</keyword>
<evidence type="ECO:0000256" key="1">
    <source>
        <dbReference type="ARBA" id="ARBA00022737"/>
    </source>
</evidence>
<reference evidence="5 6" key="1">
    <citation type="submission" date="2016-08" db="EMBL/GenBank/DDBJ databases">
        <title>Characterization and recognition of Brachyspira hampsonii sp. nov., a novel intestinal spirochete that is pathogenic to pigs.</title>
        <authorList>
            <person name="Mirajkar N."/>
            <person name="La T."/>
            <person name="Phillips N."/>
            <person name="Hampson D."/>
            <person name="Gebhart C."/>
        </authorList>
    </citation>
    <scope>NUCLEOTIDE SEQUENCE [LARGE SCALE GENOMIC DNA]</scope>
    <source>
        <strain evidence="5 6">P280/1</strain>
    </source>
</reference>
<gene>
    <name evidence="5" type="ORF">BFL38_02625</name>
</gene>
<dbReference type="Pfam" id="PF13181">
    <property type="entry name" value="TPR_8"/>
    <property type="match status" value="6"/>
</dbReference>
<keyword evidence="4" id="KW-0175">Coiled coil</keyword>
<comment type="caution">
    <text evidence="5">The sequence shown here is derived from an EMBL/GenBank/DDBJ whole genome shotgun (WGS) entry which is preliminary data.</text>
</comment>
<protein>
    <submittedName>
        <fullName evidence="5">Uncharacterized protein</fullName>
    </submittedName>
</protein>
<feature type="repeat" description="TPR" evidence="3">
    <location>
        <begin position="166"/>
        <end position="199"/>
    </location>
</feature>
<dbReference type="PROSITE" id="PS50293">
    <property type="entry name" value="TPR_REGION"/>
    <property type="match status" value="2"/>
</dbReference>
<feature type="repeat" description="TPR" evidence="3">
    <location>
        <begin position="207"/>
        <end position="240"/>
    </location>
</feature>
<dbReference type="Pfam" id="PF13424">
    <property type="entry name" value="TPR_12"/>
    <property type="match status" value="1"/>
</dbReference>
<dbReference type="Proteomes" id="UP000095247">
    <property type="component" value="Unassembled WGS sequence"/>
</dbReference>
<dbReference type="SMART" id="SM00028">
    <property type="entry name" value="TPR"/>
    <property type="match status" value="14"/>
</dbReference>
<name>A0A1E5NC04_9SPIR</name>
<evidence type="ECO:0000313" key="6">
    <source>
        <dbReference type="Proteomes" id="UP000095247"/>
    </source>
</evidence>
<feature type="coiled-coil region" evidence="4">
    <location>
        <begin position="551"/>
        <end position="651"/>
    </location>
</feature>
<accession>A0A1E5NC04</accession>
<proteinExistence type="predicted"/>
<dbReference type="InterPro" id="IPR019734">
    <property type="entry name" value="TPR_rpt"/>
</dbReference>
<feature type="repeat" description="TPR" evidence="3">
    <location>
        <begin position="485"/>
        <end position="518"/>
    </location>
</feature>
<evidence type="ECO:0000313" key="5">
    <source>
        <dbReference type="EMBL" id="OEJ13663.1"/>
    </source>
</evidence>
<dbReference type="InterPro" id="IPR011990">
    <property type="entry name" value="TPR-like_helical_dom_sf"/>
</dbReference>
<feature type="repeat" description="TPR" evidence="3">
    <location>
        <begin position="383"/>
        <end position="416"/>
    </location>
</feature>
<dbReference type="PANTHER" id="PTHR44943:SF4">
    <property type="entry name" value="TPR REPEAT-CONTAINING PROTEIN MJ0798"/>
    <property type="match status" value="1"/>
</dbReference>
<feature type="repeat" description="TPR" evidence="3">
    <location>
        <begin position="611"/>
        <end position="644"/>
    </location>
</feature>
<dbReference type="InterPro" id="IPR051685">
    <property type="entry name" value="Ycf3/AcsC/BcsC/TPR_MFPF"/>
</dbReference>
<feature type="repeat" description="TPR" evidence="3">
    <location>
        <begin position="348"/>
        <end position="381"/>
    </location>
</feature>
<sequence length="773" mass="92571">MEEIKELINKRINKSINNEKLEDDDVLYDKEAQEILKKHLKNDPNNKELLFLLALVQYDNSYIDDEYKKVIATLKKLLNLNYKKDKVLYYLAVSYYYDRNYDNKKIQKQIIELLENAIELNNKDSEYWYLLGTAHFFVIKDYDKAIEFHKKAAEINYKETICNNKEYYYYTLGKINLYLGKSQEAIENFKKAIKDSIDYFNDFYEVSNYWHYLGLSYEKNGQYDEALKSYKMALNINVRSELDDNFYNCLKALKSLYDLYKKLGKNDDAIYTLTNSIEKDISAPFMIIPNDDKDFKGSETYNDIIEAYNYIIWDYRKSAAACREMLADFYKRYGEYDKAIELYNQISIENYKNIAETYIEAKNYKNAIDTYKMIIKMHPDNELNYYIDIANTFENAENYNGAIDYYNKAIEIDSGNSDYYVNIAEIYKKLENYEGAVNYYNKAIEIDSGNSDYYVNNAEIYEKLENYEGAVNYYNKAIEILNKPCKYHEKLAECYEKLGKYNNAIEAYKEYFKIADDELFIYIIGSKLDTLKKIAYLYDKLNDIENRNLYYEKAIKKCRELIKEYRKNKKEYLKEIADIYIKIGNKEKAFEIYNDLIEKYNKEISRNKNDYELLEIQADLYLKIDDKERALETYNKAIEVCIKNIKSFENKKISISYNDYKNKRDSYMEGLSYLAFFYQKISKPDKSIHIYEELIKIYKENMPDKEDNIIYLESIAELYIKLNQKDNALKTYKRILEIDKDNNEAKENIKDIESGKEVETAYIFELWNRKYKQ</sequence>
<dbReference type="SUPFAM" id="SSF81901">
    <property type="entry name" value="HCP-like"/>
    <property type="match status" value="1"/>
</dbReference>
<dbReference type="PROSITE" id="PS50005">
    <property type="entry name" value="TPR"/>
    <property type="match status" value="9"/>
</dbReference>
<dbReference type="EMBL" id="MDCO01000012">
    <property type="protein sequence ID" value="OEJ13663.1"/>
    <property type="molecule type" value="Genomic_DNA"/>
</dbReference>
<feature type="repeat" description="TPR" evidence="3">
    <location>
        <begin position="451"/>
        <end position="484"/>
    </location>
</feature>